<evidence type="ECO:0000256" key="3">
    <source>
        <dbReference type="ARBA" id="ARBA00022989"/>
    </source>
</evidence>
<evidence type="ECO:0000313" key="6">
    <source>
        <dbReference type="EMBL" id="OWY36251.1"/>
    </source>
</evidence>
<dbReference type="EMBL" id="NJGV01000002">
    <property type="protein sequence ID" value="OWY36251.1"/>
    <property type="molecule type" value="Genomic_DNA"/>
</dbReference>
<feature type="transmembrane region" description="Helical" evidence="5">
    <location>
        <begin position="12"/>
        <end position="34"/>
    </location>
</feature>
<comment type="caution">
    <text evidence="6">The sequence shown here is derived from an EMBL/GenBank/DDBJ whole genome shotgun (WGS) entry which is preliminary data.</text>
</comment>
<dbReference type="Pfam" id="PF07869">
    <property type="entry name" value="DUF1656"/>
    <property type="match status" value="1"/>
</dbReference>
<evidence type="ECO:0000256" key="2">
    <source>
        <dbReference type="ARBA" id="ARBA00022692"/>
    </source>
</evidence>
<keyword evidence="7" id="KW-1185">Reference proteome</keyword>
<evidence type="ECO:0000256" key="4">
    <source>
        <dbReference type="ARBA" id="ARBA00023136"/>
    </source>
</evidence>
<sequence>MPREISFFDAYIPTVLLLAVVAAVLAMLADRVLVRFGFYELTWHPALFRVSLFVCLAALLGLAVYR</sequence>
<gene>
    <name evidence="6" type="ORF">CEJ45_03315</name>
</gene>
<evidence type="ECO:0000313" key="7">
    <source>
        <dbReference type="Proteomes" id="UP000214747"/>
    </source>
</evidence>
<dbReference type="Proteomes" id="UP000214747">
    <property type="component" value="Unassembled WGS sequence"/>
</dbReference>
<reference evidence="6 7" key="1">
    <citation type="journal article" date="2010" name="Int. J. Syst. Evol. Microbiol.">
        <title>Reclassification of Herbaspirillum putei as a later heterotypic synonym of Herbaspirillum huttiense, with the description of H. huttiense subsp. huttiense subsp. nov. and H. huttiense subsp. putei subsp. nov., comb. nov., and description of Herbaspirillum aquaticum sp. nov.</title>
        <authorList>
            <person name="Dobritsa A.P."/>
            <person name="Reddy M.C."/>
            <person name="Samadpour M."/>
        </authorList>
    </citation>
    <scope>NUCLEOTIDE SEQUENCE [LARGE SCALE GENOMIC DNA]</scope>
    <source>
        <strain evidence="6 7">IEH 4430</strain>
    </source>
</reference>
<protein>
    <submittedName>
        <fullName evidence="6">DUF1656 domain-containing protein</fullName>
    </submittedName>
</protein>
<organism evidence="6 7">
    <name type="scientific">Herbaspirillum aquaticum</name>
    <dbReference type="NCBI Taxonomy" id="568783"/>
    <lineage>
        <taxon>Bacteria</taxon>
        <taxon>Pseudomonadati</taxon>
        <taxon>Pseudomonadota</taxon>
        <taxon>Betaproteobacteria</taxon>
        <taxon>Burkholderiales</taxon>
        <taxon>Oxalobacteraceae</taxon>
        <taxon>Herbaspirillum</taxon>
    </lineage>
</organism>
<dbReference type="InterPro" id="IPR012451">
    <property type="entry name" value="DUF1656"/>
</dbReference>
<keyword evidence="4 5" id="KW-0472">Membrane</keyword>
<dbReference type="RefSeq" id="WP_088753796.1">
    <property type="nucleotide sequence ID" value="NZ_JARJFG010000032.1"/>
</dbReference>
<accession>A0A225SY77</accession>
<dbReference type="AlphaFoldDB" id="A0A225SY77"/>
<evidence type="ECO:0000256" key="1">
    <source>
        <dbReference type="ARBA" id="ARBA00022475"/>
    </source>
</evidence>
<feature type="transmembrane region" description="Helical" evidence="5">
    <location>
        <begin position="46"/>
        <end position="65"/>
    </location>
</feature>
<keyword evidence="3 5" id="KW-1133">Transmembrane helix</keyword>
<evidence type="ECO:0000256" key="5">
    <source>
        <dbReference type="SAM" id="Phobius"/>
    </source>
</evidence>
<keyword evidence="2 5" id="KW-0812">Transmembrane</keyword>
<proteinExistence type="predicted"/>
<keyword evidence="1" id="KW-1003">Cell membrane</keyword>
<name>A0A225SY77_9BURK</name>